<feature type="transmembrane region" description="Helical" evidence="1">
    <location>
        <begin position="26"/>
        <end position="46"/>
    </location>
</feature>
<proteinExistence type="predicted"/>
<protein>
    <submittedName>
        <fullName evidence="2">Uncharacterized protein</fullName>
    </submittedName>
</protein>
<dbReference type="Gene3D" id="3.30.700.10">
    <property type="entry name" value="Glycoprotein, Type 4 Pilin"/>
    <property type="match status" value="1"/>
</dbReference>
<dbReference type="AlphaFoldDB" id="A0A146G6A9"/>
<organism evidence="2 3">
    <name type="scientific">Terrimicrobium sacchariphilum</name>
    <dbReference type="NCBI Taxonomy" id="690879"/>
    <lineage>
        <taxon>Bacteria</taxon>
        <taxon>Pseudomonadati</taxon>
        <taxon>Verrucomicrobiota</taxon>
        <taxon>Terrimicrobiia</taxon>
        <taxon>Terrimicrobiales</taxon>
        <taxon>Terrimicrobiaceae</taxon>
        <taxon>Terrimicrobium</taxon>
    </lineage>
</organism>
<name>A0A146G6A9_TERSA</name>
<dbReference type="InParanoid" id="A0A146G6A9"/>
<comment type="caution">
    <text evidence="2">The sequence shown here is derived from an EMBL/GenBank/DDBJ whole genome shotgun (WGS) entry which is preliminary data.</text>
</comment>
<evidence type="ECO:0000256" key="1">
    <source>
        <dbReference type="SAM" id="Phobius"/>
    </source>
</evidence>
<gene>
    <name evidence="2" type="ORF">TSACC_21316</name>
</gene>
<evidence type="ECO:0000313" key="2">
    <source>
        <dbReference type="EMBL" id="GAT32913.1"/>
    </source>
</evidence>
<accession>A0A146G6A9</accession>
<dbReference type="STRING" id="690879.TSACC_21316"/>
<keyword evidence="1" id="KW-0812">Transmembrane</keyword>
<keyword evidence="1" id="KW-1133">Transmembrane helix</keyword>
<sequence length="188" mass="20001">MLGWGTRRQDAPDVKHPSHGLTFPEILISACAVVLVLFIASAMLFPRVTSSGSAPRAAAKNDVAQLATAISAFQAEYGHLPPGANGPIRRALVDILTGRDVAANPRKIVFIEINPWKLKRGGTNAAGDFLDPWGSPYFVATSESGTIGQAGSVTGRIAYDLPKSVAVWNVPATTLTREAHRQAVTSWE</sequence>
<dbReference type="Proteomes" id="UP000076023">
    <property type="component" value="Unassembled WGS sequence"/>
</dbReference>
<keyword evidence="1" id="KW-0472">Membrane</keyword>
<dbReference type="EMBL" id="BDCO01000002">
    <property type="protein sequence ID" value="GAT32913.1"/>
    <property type="molecule type" value="Genomic_DNA"/>
</dbReference>
<reference evidence="3" key="1">
    <citation type="journal article" date="2017" name="Genome Announc.">
        <title>Draft Genome Sequence of Terrimicrobium sacchariphilum NM-5T, a Facultative Anaerobic Soil Bacterium of the Class Spartobacteria.</title>
        <authorList>
            <person name="Qiu Y.L."/>
            <person name="Tourlousse D.M."/>
            <person name="Matsuura N."/>
            <person name="Ohashi A."/>
            <person name="Sekiguchi Y."/>
        </authorList>
    </citation>
    <scope>NUCLEOTIDE SEQUENCE [LARGE SCALE GENOMIC DNA]</scope>
    <source>
        <strain evidence="3">NM-5</strain>
    </source>
</reference>
<keyword evidence="3" id="KW-1185">Reference proteome</keyword>
<evidence type="ECO:0000313" key="3">
    <source>
        <dbReference type="Proteomes" id="UP000076023"/>
    </source>
</evidence>